<dbReference type="RefSeq" id="WP_160676660.1">
    <property type="nucleotide sequence ID" value="NZ_WTYN01000003.1"/>
</dbReference>
<dbReference type="SUPFAM" id="SSF54637">
    <property type="entry name" value="Thioesterase/thiol ester dehydrase-isomerase"/>
    <property type="match status" value="1"/>
</dbReference>
<name>A0A844YIL6_9SPHN</name>
<comment type="caution">
    <text evidence="1">The sequence shown here is derived from an EMBL/GenBank/DDBJ whole genome shotgun (WGS) entry which is preliminary data.</text>
</comment>
<reference evidence="1 2" key="1">
    <citation type="submission" date="2019-12" db="EMBL/GenBank/DDBJ databases">
        <title>Genomic-based taxomic classification of the family Erythrobacteraceae.</title>
        <authorList>
            <person name="Xu L."/>
        </authorList>
    </citation>
    <scope>NUCLEOTIDE SEQUENCE [LARGE SCALE GENOMIC DNA]</scope>
    <source>
        <strain evidence="1 2">MCCC 1A09965</strain>
    </source>
</reference>
<evidence type="ECO:0000313" key="2">
    <source>
        <dbReference type="Proteomes" id="UP000445582"/>
    </source>
</evidence>
<sequence length="151" mass="16547">MSETAQKPVYRVPFVERTGMKKLEERRGYSRLLMPLEPNANHVDVMYMGAFTVLAEAVAAGPGISILDTAKYFPIIKDIYVDFHRMAASDVTAEFSLSEDEIAALLADLETKGRATYVAEVPMLDDGGTVVATGKVTVKLLSHNWPPKDVG</sequence>
<dbReference type="InterPro" id="IPR027961">
    <property type="entry name" value="DUF4442"/>
</dbReference>
<dbReference type="InterPro" id="IPR029069">
    <property type="entry name" value="HotDog_dom_sf"/>
</dbReference>
<protein>
    <submittedName>
        <fullName evidence="1">DUF4442 domain-containing protein</fullName>
    </submittedName>
</protein>
<proteinExistence type="predicted"/>
<dbReference type="Proteomes" id="UP000445582">
    <property type="component" value="Unassembled WGS sequence"/>
</dbReference>
<dbReference type="OrthoDB" id="3173842at2"/>
<organism evidence="1 2">
    <name type="scientific">Qipengyuania oceanensis</name>
    <dbReference type="NCBI Taxonomy" id="1463597"/>
    <lineage>
        <taxon>Bacteria</taxon>
        <taxon>Pseudomonadati</taxon>
        <taxon>Pseudomonadota</taxon>
        <taxon>Alphaproteobacteria</taxon>
        <taxon>Sphingomonadales</taxon>
        <taxon>Erythrobacteraceae</taxon>
        <taxon>Qipengyuania</taxon>
    </lineage>
</organism>
<dbReference type="Pfam" id="PF14539">
    <property type="entry name" value="DUF4442"/>
    <property type="match status" value="1"/>
</dbReference>
<evidence type="ECO:0000313" key="1">
    <source>
        <dbReference type="EMBL" id="MXO63777.1"/>
    </source>
</evidence>
<dbReference type="EMBL" id="WTYN01000003">
    <property type="protein sequence ID" value="MXO63777.1"/>
    <property type="molecule type" value="Genomic_DNA"/>
</dbReference>
<accession>A0A844YIL6</accession>
<dbReference type="AlphaFoldDB" id="A0A844YIL6"/>
<dbReference type="Gene3D" id="3.10.129.10">
    <property type="entry name" value="Hotdog Thioesterase"/>
    <property type="match status" value="1"/>
</dbReference>
<gene>
    <name evidence="1" type="ORF">GRI48_12225</name>
</gene>
<keyword evidence="2" id="KW-1185">Reference proteome</keyword>